<keyword evidence="3" id="KW-0690">Ribosome biogenesis</keyword>
<evidence type="ECO:0000259" key="10">
    <source>
        <dbReference type="Pfam" id="PF14714"/>
    </source>
</evidence>
<comment type="similarity">
    <text evidence="1">Belongs to the TRAFAC class TrmE-Era-EngA-EngB-Septin-like GTPase superfamily. EngA (Der) GTPase family.</text>
</comment>
<dbReference type="Pfam" id="PF14714">
    <property type="entry name" value="KH_dom-like"/>
    <property type="match status" value="1"/>
</dbReference>
<evidence type="ECO:0000313" key="12">
    <source>
        <dbReference type="Proteomes" id="UP001642484"/>
    </source>
</evidence>
<evidence type="ECO:0000256" key="8">
    <source>
        <dbReference type="SAM" id="MobiDB-lite"/>
    </source>
</evidence>
<evidence type="ECO:0000256" key="2">
    <source>
        <dbReference type="ARBA" id="ARBA00020953"/>
    </source>
</evidence>
<dbReference type="Gene3D" id="3.30.300.20">
    <property type="match status" value="1"/>
</dbReference>
<evidence type="ECO:0000256" key="4">
    <source>
        <dbReference type="ARBA" id="ARBA00022737"/>
    </source>
</evidence>
<keyword evidence="5" id="KW-0547">Nucleotide-binding</keyword>
<reference evidence="11 12" key="1">
    <citation type="submission" date="2024-02" db="EMBL/GenBank/DDBJ databases">
        <authorList>
            <person name="Chen Y."/>
            <person name="Shah S."/>
            <person name="Dougan E. K."/>
            <person name="Thang M."/>
            <person name="Chan C."/>
        </authorList>
    </citation>
    <scope>NUCLEOTIDE SEQUENCE [LARGE SCALE GENOMIC DNA]</scope>
</reference>
<accession>A0ABP0SPQ7</accession>
<keyword evidence="6" id="KW-0342">GTP-binding</keyword>
<dbReference type="PANTHER" id="PTHR43834">
    <property type="entry name" value="GTPASE DER"/>
    <property type="match status" value="1"/>
</dbReference>
<dbReference type="SUPFAM" id="SSF52540">
    <property type="entry name" value="P-loop containing nucleoside triphosphate hydrolases"/>
    <property type="match status" value="2"/>
</dbReference>
<feature type="region of interest" description="Disordered" evidence="8">
    <location>
        <begin position="67"/>
        <end position="181"/>
    </location>
</feature>
<dbReference type="HAMAP" id="MF_00195">
    <property type="entry name" value="GTPase_Der"/>
    <property type="match status" value="1"/>
</dbReference>
<feature type="region of interest" description="Disordered" evidence="8">
    <location>
        <begin position="1"/>
        <end position="52"/>
    </location>
</feature>
<feature type="domain" description="G" evidence="9">
    <location>
        <begin position="340"/>
        <end position="460"/>
    </location>
</feature>
<dbReference type="NCBIfam" id="TIGR00231">
    <property type="entry name" value="small_GTP"/>
    <property type="match status" value="1"/>
</dbReference>
<dbReference type="PRINTS" id="PR00326">
    <property type="entry name" value="GTP1OBG"/>
</dbReference>
<feature type="domain" description="G" evidence="9">
    <location>
        <begin position="538"/>
        <end position="634"/>
    </location>
</feature>
<protein>
    <recommendedName>
        <fullName evidence="2">GTPase Der</fullName>
    </recommendedName>
    <alternativeName>
        <fullName evidence="7">GTP-binding protein EngA</fullName>
    </alternativeName>
</protein>
<dbReference type="InterPro" id="IPR015946">
    <property type="entry name" value="KH_dom-like_a/b"/>
</dbReference>
<feature type="compositionally biased region" description="Basic and acidic residues" evidence="8">
    <location>
        <begin position="68"/>
        <end position="87"/>
    </location>
</feature>
<feature type="region of interest" description="Disordered" evidence="8">
    <location>
        <begin position="212"/>
        <end position="234"/>
    </location>
</feature>
<sequence>MEELRPPHALSARPILQAPRVPRLRRSSWPSGPQGPLQFWRGAVSGGASSSQLPRLIGAASLCAATWRRSERRPTSRRGKADARDSPEQDALEPGDEGDFMEFDEEDDEDWDEESFAMRFEDDEFQESASVRPPPGLEEFEEDWDDLDEGFGMPFSEEDDGATEGDENRETSGFVGSVFDGMDAPAGAQVTSIPSYEELSLLYDDFPVQGQTVQKEPEKPTPTPEVALKEKEPSRAKRTLEYMEEREYEVIAEGIAVRTLPDERSPRTGEILRQGEKFTAIEAQDGRGNDPRLYLRLPEGRGWVFNDEKIYPGLPSVKLTAQVAAERLAKKPTPVKRPLVAVVGRPNVGKSTLVNRICDVPDVIGGITHDEISVTHDRTYKQAEHTDDCGDTYLFDVVDAGGMVFEDSLETVTFQNEIKFQIDVALREACAAVMVVDGNVGVTSDDLKVAEYLKKTYISKGLRVVLAVAKCDRLESMDIKAAEFWELGLGEPIPLSAYHRRGVWECVDALINRGCNGLFPLKSKDGDQITEPRDNTIKVAICGKPNSGKSSLFNALVGEDRSIVSHIEGSTTDAVDAYLEAYNGNTYRFIDTAGITKRNKIKSETMWLSIHRSMKAIKRADVALIVLDASEVMTGHKKLGNAYWCPDIQMRYIARAIEERGTAAVIVLSKWDAVPNKDSESQEKFIQAIRSNLGGVGQWAEVVACSAKTGQRISKVLEAVDKTLAAHRKRIPTNVLNEVVRDALLWKLPPAKAYNSKQGRVYYATQTAIEPPQLVLFCNNPRLFGPNYKIYLENKIRQDLGWFGTPFQVEYRKRSEKRAVSQAEQWLGPRLLPSEAWR</sequence>
<proteinExistence type="inferred from homology"/>
<dbReference type="Pfam" id="PF01926">
    <property type="entry name" value="MMR_HSR1"/>
    <property type="match status" value="2"/>
</dbReference>
<dbReference type="InterPro" id="IPR032859">
    <property type="entry name" value="KH_dom-like"/>
</dbReference>
<feature type="compositionally biased region" description="Acidic residues" evidence="8">
    <location>
        <begin position="88"/>
        <end position="126"/>
    </location>
</feature>
<keyword evidence="12" id="KW-1185">Reference proteome</keyword>
<feature type="compositionally biased region" description="Acidic residues" evidence="8">
    <location>
        <begin position="138"/>
        <end position="149"/>
    </location>
</feature>
<organism evidence="11 12">
    <name type="scientific">Durusdinium trenchii</name>
    <dbReference type="NCBI Taxonomy" id="1381693"/>
    <lineage>
        <taxon>Eukaryota</taxon>
        <taxon>Sar</taxon>
        <taxon>Alveolata</taxon>
        <taxon>Dinophyceae</taxon>
        <taxon>Suessiales</taxon>
        <taxon>Symbiodiniaceae</taxon>
        <taxon>Durusdinium</taxon>
    </lineage>
</organism>
<dbReference type="PANTHER" id="PTHR43834:SF6">
    <property type="entry name" value="GTPASE DER"/>
    <property type="match status" value="1"/>
</dbReference>
<feature type="domain" description="GTPase Der C-terminal KH-domain-like" evidence="10">
    <location>
        <begin position="730"/>
        <end position="812"/>
    </location>
</feature>
<dbReference type="InterPro" id="IPR016484">
    <property type="entry name" value="GTPase_Der"/>
</dbReference>
<gene>
    <name evidence="11" type="ORF">CCMP2556_LOCUS52887</name>
</gene>
<feature type="compositionally biased region" description="Acidic residues" evidence="8">
    <location>
        <begin position="156"/>
        <end position="167"/>
    </location>
</feature>
<dbReference type="Proteomes" id="UP001642484">
    <property type="component" value="Unassembled WGS sequence"/>
</dbReference>
<dbReference type="CDD" id="cd01895">
    <property type="entry name" value="EngA2"/>
    <property type="match status" value="1"/>
</dbReference>
<comment type="caution">
    <text evidence="11">The sequence shown here is derived from an EMBL/GenBank/DDBJ whole genome shotgun (WGS) entry which is preliminary data.</text>
</comment>
<dbReference type="EMBL" id="CAXAMN010028005">
    <property type="protein sequence ID" value="CAK9114385.1"/>
    <property type="molecule type" value="Genomic_DNA"/>
</dbReference>
<evidence type="ECO:0000256" key="1">
    <source>
        <dbReference type="ARBA" id="ARBA00008279"/>
    </source>
</evidence>
<evidence type="ECO:0000256" key="5">
    <source>
        <dbReference type="ARBA" id="ARBA00022741"/>
    </source>
</evidence>
<dbReference type="InterPro" id="IPR027417">
    <property type="entry name" value="P-loop_NTPase"/>
</dbReference>
<dbReference type="InterPro" id="IPR005225">
    <property type="entry name" value="Small_GTP-bd"/>
</dbReference>
<evidence type="ECO:0000256" key="3">
    <source>
        <dbReference type="ARBA" id="ARBA00022517"/>
    </source>
</evidence>
<keyword evidence="4" id="KW-0677">Repeat</keyword>
<dbReference type="NCBIfam" id="TIGR03594">
    <property type="entry name" value="GTPase_EngA"/>
    <property type="match status" value="1"/>
</dbReference>
<evidence type="ECO:0000313" key="11">
    <source>
        <dbReference type="EMBL" id="CAK9114385.1"/>
    </source>
</evidence>
<evidence type="ECO:0000256" key="6">
    <source>
        <dbReference type="ARBA" id="ARBA00023134"/>
    </source>
</evidence>
<dbReference type="Gene3D" id="3.40.50.300">
    <property type="entry name" value="P-loop containing nucleotide triphosphate hydrolases"/>
    <property type="match status" value="2"/>
</dbReference>
<dbReference type="InterPro" id="IPR006073">
    <property type="entry name" value="GTP-bd"/>
</dbReference>
<evidence type="ECO:0000259" key="9">
    <source>
        <dbReference type="Pfam" id="PF01926"/>
    </source>
</evidence>
<evidence type="ECO:0000256" key="7">
    <source>
        <dbReference type="ARBA" id="ARBA00032345"/>
    </source>
</evidence>
<name>A0ABP0SPQ7_9DINO</name>